<reference evidence="2 3" key="1">
    <citation type="submission" date="2024-03" db="EMBL/GenBank/DDBJ databases">
        <title>The Acrasis kona genome and developmental transcriptomes reveal deep origins of eukaryotic multicellular pathways.</title>
        <authorList>
            <person name="Sheikh S."/>
            <person name="Fu C.-J."/>
            <person name="Brown M.W."/>
            <person name="Baldauf S.L."/>
        </authorList>
    </citation>
    <scope>NUCLEOTIDE SEQUENCE [LARGE SCALE GENOMIC DNA]</scope>
    <source>
        <strain evidence="2 3">ATCC MYA-3509</strain>
    </source>
</reference>
<dbReference type="InterPro" id="IPR029039">
    <property type="entry name" value="Flavoprotein-like_sf"/>
</dbReference>
<evidence type="ECO:0000313" key="3">
    <source>
        <dbReference type="Proteomes" id="UP001431209"/>
    </source>
</evidence>
<dbReference type="InterPro" id="IPR008254">
    <property type="entry name" value="Flavodoxin/NO_synth"/>
</dbReference>
<dbReference type="PROSITE" id="PS50902">
    <property type="entry name" value="FLAVODOXIN_LIKE"/>
    <property type="match status" value="1"/>
</dbReference>
<accession>A0AAW2ZPC1</accession>
<comment type="caution">
    <text evidence="2">The sequence shown here is derived from an EMBL/GenBank/DDBJ whole genome shotgun (WGS) entry which is preliminary data.</text>
</comment>
<dbReference type="Pfam" id="PF00258">
    <property type="entry name" value="Flavodoxin_1"/>
    <property type="match status" value="1"/>
</dbReference>
<dbReference type="PRINTS" id="PR00369">
    <property type="entry name" value="FLAVODOXIN"/>
</dbReference>
<name>A0AAW2ZPC1_9EUKA</name>
<dbReference type="Gene3D" id="3.40.50.360">
    <property type="match status" value="1"/>
</dbReference>
<dbReference type="GO" id="GO:0008033">
    <property type="term" value="P:tRNA processing"/>
    <property type="evidence" value="ECO:0007669"/>
    <property type="project" value="InterPro"/>
</dbReference>
<dbReference type="EMBL" id="JAOPGA020001789">
    <property type="protein sequence ID" value="KAL0491330.1"/>
    <property type="molecule type" value="Genomic_DNA"/>
</dbReference>
<dbReference type="GO" id="GO:0051539">
    <property type="term" value="F:4 iron, 4 sulfur cluster binding"/>
    <property type="evidence" value="ECO:0007669"/>
    <property type="project" value="InterPro"/>
</dbReference>
<dbReference type="AlphaFoldDB" id="A0AAW2ZPC1"/>
<dbReference type="GO" id="GO:0010181">
    <property type="term" value="F:FMN binding"/>
    <property type="evidence" value="ECO:0007669"/>
    <property type="project" value="InterPro"/>
</dbReference>
<gene>
    <name evidence="2" type="ORF">AKO1_009921</name>
</gene>
<feature type="domain" description="Flavodoxin-like" evidence="1">
    <location>
        <begin position="4"/>
        <end position="149"/>
    </location>
</feature>
<evidence type="ECO:0000259" key="1">
    <source>
        <dbReference type="PROSITE" id="PS50902"/>
    </source>
</evidence>
<protein>
    <submittedName>
        <fullName evidence="2">NADPH-Cytochrome P450 reductase</fullName>
    </submittedName>
</protein>
<proteinExistence type="predicted"/>
<dbReference type="PANTHER" id="PTHR13930:SF0">
    <property type="entry name" value="S-ADENOSYL-L-METHIONINE-DEPENDENT TRNA 4-DEMETHYLWYOSINE SYNTHASE TYW1-RELATED"/>
    <property type="match status" value="1"/>
</dbReference>
<dbReference type="SUPFAM" id="SSF52218">
    <property type="entry name" value="Flavoproteins"/>
    <property type="match status" value="1"/>
</dbReference>
<sequence>MMKVSISYATQGGTSELFAHQLSNELNSMNHLEVSCASIAEFEEQSLVGNTNDLNLFIISTVGGGEPPESMTDFYDWLMDLEAGSLPSIKYSIFGIGNSNYKETYQKASRAVIHKLADLVGCSVAPCMEGDASTADLDIKFSKWTDLIKQCCQQ</sequence>
<dbReference type="Proteomes" id="UP001431209">
    <property type="component" value="Unassembled WGS sequence"/>
</dbReference>
<keyword evidence="3" id="KW-1185">Reference proteome</keyword>
<evidence type="ECO:0000313" key="2">
    <source>
        <dbReference type="EMBL" id="KAL0491330.1"/>
    </source>
</evidence>
<dbReference type="PANTHER" id="PTHR13930">
    <property type="entry name" value="S-ADENOSYL-L-METHIONINE-DEPENDENT TRNA 4-DEMETHYLWYOSINE SYNTHASE"/>
    <property type="match status" value="1"/>
</dbReference>
<organism evidence="2 3">
    <name type="scientific">Acrasis kona</name>
    <dbReference type="NCBI Taxonomy" id="1008807"/>
    <lineage>
        <taxon>Eukaryota</taxon>
        <taxon>Discoba</taxon>
        <taxon>Heterolobosea</taxon>
        <taxon>Tetramitia</taxon>
        <taxon>Eutetramitia</taxon>
        <taxon>Acrasidae</taxon>
        <taxon>Acrasis</taxon>
    </lineage>
</organism>
<dbReference type="InterPro" id="IPR001094">
    <property type="entry name" value="Flavdoxin-like"/>
</dbReference>
<dbReference type="InterPro" id="IPR034556">
    <property type="entry name" value="tRNA_wybutosine-synthase"/>
</dbReference>